<dbReference type="SUPFAM" id="SSF55424">
    <property type="entry name" value="FAD/NAD-linked reductases, dimerisation (C-terminal) domain"/>
    <property type="match status" value="1"/>
</dbReference>
<evidence type="ECO:0000313" key="4">
    <source>
        <dbReference type="Proteomes" id="UP000246077"/>
    </source>
</evidence>
<evidence type="ECO:0000313" key="3">
    <source>
        <dbReference type="EMBL" id="PWR22222.1"/>
    </source>
</evidence>
<dbReference type="PANTHER" id="PTHR43755">
    <property type="match status" value="1"/>
</dbReference>
<keyword evidence="4" id="KW-1185">Reference proteome</keyword>
<dbReference type="InterPro" id="IPR037092">
    <property type="entry name" value="FlavoCytC_S_DH_flav-bd_sf"/>
</dbReference>
<dbReference type="Gene3D" id="3.90.760.10">
    <property type="entry name" value="Flavocytochrome c sulphide dehydrogenase, flavin-binding domain"/>
    <property type="match status" value="1"/>
</dbReference>
<dbReference type="Pfam" id="PF09242">
    <property type="entry name" value="FCSD-flav_bind"/>
    <property type="match status" value="1"/>
</dbReference>
<dbReference type="PANTHER" id="PTHR43755:SF1">
    <property type="entry name" value="FAD-DEPENDENT PYRIDINE NUCLEOTIDE-DISULPHIDE OXIDOREDUCTASE"/>
    <property type="match status" value="1"/>
</dbReference>
<comment type="caution">
    <text evidence="3">The sequence shown here is derived from an EMBL/GenBank/DDBJ whole genome shotgun (WGS) entry which is preliminary data.</text>
</comment>
<dbReference type="GO" id="GO:0016491">
    <property type="term" value="F:oxidoreductase activity"/>
    <property type="evidence" value="ECO:0007669"/>
    <property type="project" value="InterPro"/>
</dbReference>
<dbReference type="InterPro" id="IPR015323">
    <property type="entry name" value="FlavoCytC_S_DH_flav-bd"/>
</dbReference>
<feature type="domain" description="Sulfide dehydrogenase [flavocytochrome c] flavoprotein chain central" evidence="2">
    <location>
        <begin position="159"/>
        <end position="269"/>
    </location>
</feature>
<organism evidence="3 4">
    <name type="scientific">Zavarzinia compransoris</name>
    <dbReference type="NCBI Taxonomy" id="1264899"/>
    <lineage>
        <taxon>Bacteria</taxon>
        <taxon>Pseudomonadati</taxon>
        <taxon>Pseudomonadota</taxon>
        <taxon>Alphaproteobacteria</taxon>
        <taxon>Rhodospirillales</taxon>
        <taxon>Zavarziniaceae</taxon>
        <taxon>Zavarzinia</taxon>
    </lineage>
</organism>
<gene>
    <name evidence="3" type="ORF">DKG75_09665</name>
</gene>
<sequence>MTKGGIGRRGLLAGAGAALLSRPLNAGTLAPALAVVGGGIAGMTAARRLRALLPAARITVFEPLPAYHACYGANQVLGGWLDDARLRFRHDALARLGIGLVRETVARIDLDGARPRIGGRAFDHVVLAAGVAMAAPAYDGYDPAATPPYWTAGEGILPLRDRIDALPDDATVVMVVPGAPYRCPPAPYERATAIAARMQARGRRGRVVILDAKGSFPKQALFEDAWRRLYPGRVEWLPLDMIGRVTAIAGDAVITATDRFRFDLLHVIPPQTAARVALDSGLGDGTGWVPVTGPAFRHPRAARVSALGDGCIAGDMPKSAFSANAQARVAAATLAAEFLDLPAPAPDLFNTCYSRLAEAETVLVGGPFAFVDGRIKAHDGFISTPGESAEKRKAQTEEAVAWIDLFSAGIFGAGD</sequence>
<evidence type="ECO:0000259" key="2">
    <source>
        <dbReference type="Pfam" id="PF21706"/>
    </source>
</evidence>
<dbReference type="GO" id="GO:0050660">
    <property type="term" value="F:flavin adenine dinucleotide binding"/>
    <property type="evidence" value="ECO:0007669"/>
    <property type="project" value="InterPro"/>
</dbReference>
<dbReference type="Gene3D" id="3.50.50.60">
    <property type="entry name" value="FAD/NAD(P)-binding domain"/>
    <property type="match status" value="2"/>
</dbReference>
<dbReference type="InterPro" id="IPR049386">
    <property type="entry name" value="FCSD_central"/>
</dbReference>
<dbReference type="EMBL" id="QGLF01000002">
    <property type="protein sequence ID" value="PWR22222.1"/>
    <property type="molecule type" value="Genomic_DNA"/>
</dbReference>
<protein>
    <submittedName>
        <fullName evidence="3">Cytochrome C</fullName>
    </submittedName>
</protein>
<dbReference type="InterPro" id="IPR052541">
    <property type="entry name" value="SQRD"/>
</dbReference>
<dbReference type="Proteomes" id="UP000246077">
    <property type="component" value="Unassembled WGS sequence"/>
</dbReference>
<proteinExistence type="predicted"/>
<dbReference type="AlphaFoldDB" id="A0A317E6N2"/>
<dbReference type="Pfam" id="PF21706">
    <property type="entry name" value="FCSD_central"/>
    <property type="match status" value="1"/>
</dbReference>
<feature type="domain" description="Flavocytochrome c sulphide dehydrogenase flavin-binding" evidence="1">
    <location>
        <begin position="344"/>
        <end position="411"/>
    </location>
</feature>
<evidence type="ECO:0000259" key="1">
    <source>
        <dbReference type="Pfam" id="PF09242"/>
    </source>
</evidence>
<dbReference type="OrthoDB" id="9802771at2"/>
<dbReference type="InterPro" id="IPR006311">
    <property type="entry name" value="TAT_signal"/>
</dbReference>
<reference evidence="4" key="1">
    <citation type="submission" date="2018-05" db="EMBL/GenBank/DDBJ databases">
        <title>Zavarzinia sp. HR-AS.</title>
        <authorList>
            <person name="Lee Y."/>
            <person name="Jeon C.O."/>
        </authorList>
    </citation>
    <scope>NUCLEOTIDE SEQUENCE [LARGE SCALE GENOMIC DNA]</scope>
    <source>
        <strain evidence="4">DSM 1231</strain>
    </source>
</reference>
<dbReference type="RefSeq" id="WP_109920867.1">
    <property type="nucleotide sequence ID" value="NZ_QGLF01000002.1"/>
</dbReference>
<accession>A0A317E6N2</accession>
<dbReference type="PROSITE" id="PS51318">
    <property type="entry name" value="TAT"/>
    <property type="match status" value="1"/>
</dbReference>
<dbReference type="InterPro" id="IPR016156">
    <property type="entry name" value="FAD/NAD-linked_Rdtase_dimer_sf"/>
</dbReference>
<dbReference type="InterPro" id="IPR036188">
    <property type="entry name" value="FAD/NAD-bd_sf"/>
</dbReference>
<dbReference type="SUPFAM" id="SSF51905">
    <property type="entry name" value="FAD/NAD(P)-binding domain"/>
    <property type="match status" value="2"/>
</dbReference>
<name>A0A317E6N2_9PROT</name>